<evidence type="ECO:0000313" key="2">
    <source>
        <dbReference type="Proteomes" id="UP000711614"/>
    </source>
</evidence>
<dbReference type="Proteomes" id="UP000711614">
    <property type="component" value="Unassembled WGS sequence"/>
</dbReference>
<organism evidence="1 2">
    <name type="scientific">Arthrobacter stackebrandtii</name>
    <dbReference type="NCBI Taxonomy" id="272161"/>
    <lineage>
        <taxon>Bacteria</taxon>
        <taxon>Bacillati</taxon>
        <taxon>Actinomycetota</taxon>
        <taxon>Actinomycetes</taxon>
        <taxon>Micrococcales</taxon>
        <taxon>Micrococcaceae</taxon>
        <taxon>Arthrobacter</taxon>
    </lineage>
</organism>
<accession>A0ABS4YXV7</accession>
<dbReference type="Pfam" id="PF13671">
    <property type="entry name" value="AAA_33"/>
    <property type="match status" value="1"/>
</dbReference>
<comment type="caution">
    <text evidence="1">The sequence shown here is derived from an EMBL/GenBank/DDBJ whole genome shotgun (WGS) entry which is preliminary data.</text>
</comment>
<evidence type="ECO:0000313" key="1">
    <source>
        <dbReference type="EMBL" id="MBP2413569.1"/>
    </source>
</evidence>
<dbReference type="InterPro" id="IPR027417">
    <property type="entry name" value="P-loop_NTPase"/>
</dbReference>
<dbReference type="SUPFAM" id="SSF52540">
    <property type="entry name" value="P-loop containing nucleoside triphosphate hydrolases"/>
    <property type="match status" value="1"/>
</dbReference>
<keyword evidence="2" id="KW-1185">Reference proteome</keyword>
<dbReference type="EMBL" id="JAGIOI010000001">
    <property type="protein sequence ID" value="MBP2413569.1"/>
    <property type="molecule type" value="Genomic_DNA"/>
</dbReference>
<protein>
    <submittedName>
        <fullName evidence="1">ABC-type ATPase</fullName>
    </submittedName>
</protein>
<proteinExistence type="predicted"/>
<dbReference type="RefSeq" id="WP_209680958.1">
    <property type="nucleotide sequence ID" value="NZ_JAGIOI010000001.1"/>
</dbReference>
<reference evidence="1 2" key="1">
    <citation type="submission" date="2021-03" db="EMBL/GenBank/DDBJ databases">
        <title>Sequencing the genomes of 1000 actinobacteria strains.</title>
        <authorList>
            <person name="Klenk H.-P."/>
        </authorList>
    </citation>
    <scope>NUCLEOTIDE SEQUENCE [LARGE SCALE GENOMIC DNA]</scope>
    <source>
        <strain evidence="1 2">DSM 16005</strain>
    </source>
</reference>
<dbReference type="Gene3D" id="3.40.50.300">
    <property type="entry name" value="P-loop containing nucleotide triphosphate hydrolases"/>
    <property type="match status" value="1"/>
</dbReference>
<sequence>MSLLIVLRGNSGSGKSTLALVLQRELGAVWIEQDYFRRTVLGETGNYSPLSVELVEASAALALRHGRTVIVEGMFNASKYSGCFNRLRDGHSGPSLFYAWDLSLEETLRRHATRPHKQAHFGEGAMRGWYHGWDPLQGIEEQRIVADESLEAAAARILADVRAV</sequence>
<gene>
    <name evidence="1" type="ORF">JOF48_002368</name>
</gene>
<name>A0ABS4YXV7_9MICC</name>